<protein>
    <submittedName>
        <fullName evidence="5">HemK methyltransferase family member 2-like protein</fullName>
    </submittedName>
</protein>
<sequence length="96" mass="11443">MYIGIDINEKAAQLTSQKAWENELKNFETIVSDLLYAIDDNRWQCVDLLIFNPPFEPSPEEELKKQNYLLDETDRKDIDHKCGWWGQRTFCYQPNN</sequence>
<dbReference type="GO" id="GO:0008757">
    <property type="term" value="F:S-adenosylmethionine-dependent methyltransferase activity"/>
    <property type="evidence" value="ECO:0007669"/>
    <property type="project" value="TreeGrafter"/>
</dbReference>
<name>A0A3S3QNA9_9ACAR</name>
<dbReference type="InterPro" id="IPR052190">
    <property type="entry name" value="Euk-Arch_PrmC-MTase"/>
</dbReference>
<evidence type="ECO:0000256" key="1">
    <source>
        <dbReference type="ARBA" id="ARBA00006149"/>
    </source>
</evidence>
<dbReference type="SUPFAM" id="SSF53335">
    <property type="entry name" value="S-adenosyl-L-methionine-dependent methyltransferases"/>
    <property type="match status" value="1"/>
</dbReference>
<evidence type="ECO:0000256" key="3">
    <source>
        <dbReference type="ARBA" id="ARBA00022679"/>
    </source>
</evidence>
<evidence type="ECO:0000256" key="4">
    <source>
        <dbReference type="ARBA" id="ARBA00022691"/>
    </source>
</evidence>
<dbReference type="AlphaFoldDB" id="A0A3S3QNA9"/>
<proteinExistence type="inferred from homology"/>
<dbReference type="EMBL" id="NCKU01001702">
    <property type="protein sequence ID" value="RWS11443.1"/>
    <property type="molecule type" value="Genomic_DNA"/>
</dbReference>
<keyword evidence="3 5" id="KW-0808">Transferase</keyword>
<dbReference type="GO" id="GO:0035657">
    <property type="term" value="C:eRF1 methyltransferase complex"/>
    <property type="evidence" value="ECO:0007669"/>
    <property type="project" value="TreeGrafter"/>
</dbReference>
<reference evidence="5 6" key="1">
    <citation type="journal article" date="2018" name="Gigascience">
        <title>Genomes of trombidid mites reveal novel predicted allergens and laterally-transferred genes associated with secondary metabolism.</title>
        <authorList>
            <person name="Dong X."/>
            <person name="Chaisiri K."/>
            <person name="Xia D."/>
            <person name="Armstrong S.D."/>
            <person name="Fang Y."/>
            <person name="Donnelly M.J."/>
            <person name="Kadowaki T."/>
            <person name="McGarry J.W."/>
            <person name="Darby A.C."/>
            <person name="Makepeace B.L."/>
        </authorList>
    </citation>
    <scope>NUCLEOTIDE SEQUENCE [LARGE SCALE GENOMIC DNA]</scope>
    <source>
        <strain evidence="5">UoL-WK</strain>
    </source>
</reference>
<evidence type="ECO:0000256" key="2">
    <source>
        <dbReference type="ARBA" id="ARBA00022603"/>
    </source>
</evidence>
<keyword evidence="4" id="KW-0949">S-adenosyl-L-methionine</keyword>
<gene>
    <name evidence="5" type="ORF">B4U79_18046</name>
</gene>
<dbReference type="InterPro" id="IPR029063">
    <property type="entry name" value="SAM-dependent_MTases_sf"/>
</dbReference>
<evidence type="ECO:0000313" key="5">
    <source>
        <dbReference type="EMBL" id="RWS11443.1"/>
    </source>
</evidence>
<comment type="similarity">
    <text evidence="1">Belongs to the eukaryotic/archaeal PrmC-related family.</text>
</comment>
<comment type="caution">
    <text evidence="5">The sequence shown here is derived from an EMBL/GenBank/DDBJ whole genome shotgun (WGS) entry which is preliminary data.</text>
</comment>
<accession>A0A3S3QNA9</accession>
<dbReference type="GO" id="GO:0003676">
    <property type="term" value="F:nucleic acid binding"/>
    <property type="evidence" value="ECO:0007669"/>
    <property type="project" value="InterPro"/>
</dbReference>
<dbReference type="GO" id="GO:0008276">
    <property type="term" value="F:protein methyltransferase activity"/>
    <property type="evidence" value="ECO:0007669"/>
    <property type="project" value="TreeGrafter"/>
</dbReference>
<dbReference type="GO" id="GO:0032259">
    <property type="term" value="P:methylation"/>
    <property type="evidence" value="ECO:0007669"/>
    <property type="project" value="UniProtKB-KW"/>
</dbReference>
<dbReference type="PROSITE" id="PS00092">
    <property type="entry name" value="N6_MTASE"/>
    <property type="match status" value="1"/>
</dbReference>
<dbReference type="Gene3D" id="3.40.50.150">
    <property type="entry name" value="Vaccinia Virus protein VP39"/>
    <property type="match status" value="1"/>
</dbReference>
<evidence type="ECO:0000313" key="6">
    <source>
        <dbReference type="Proteomes" id="UP000285301"/>
    </source>
</evidence>
<dbReference type="PANTHER" id="PTHR45875">
    <property type="entry name" value="METHYLTRANSFERASE N6AMT1"/>
    <property type="match status" value="1"/>
</dbReference>
<dbReference type="InterPro" id="IPR002052">
    <property type="entry name" value="DNA_methylase_N6_adenine_CS"/>
</dbReference>
<keyword evidence="2 5" id="KW-0489">Methyltransferase</keyword>
<keyword evidence="6" id="KW-1185">Reference proteome</keyword>
<organism evidence="5 6">
    <name type="scientific">Dinothrombium tinctorium</name>
    <dbReference type="NCBI Taxonomy" id="1965070"/>
    <lineage>
        <taxon>Eukaryota</taxon>
        <taxon>Metazoa</taxon>
        <taxon>Ecdysozoa</taxon>
        <taxon>Arthropoda</taxon>
        <taxon>Chelicerata</taxon>
        <taxon>Arachnida</taxon>
        <taxon>Acari</taxon>
        <taxon>Acariformes</taxon>
        <taxon>Trombidiformes</taxon>
        <taxon>Prostigmata</taxon>
        <taxon>Anystina</taxon>
        <taxon>Parasitengona</taxon>
        <taxon>Trombidioidea</taxon>
        <taxon>Trombidiidae</taxon>
        <taxon>Dinothrombium</taxon>
    </lineage>
</organism>
<dbReference type="PANTHER" id="PTHR45875:SF1">
    <property type="entry name" value="METHYLTRANSFERASE N6AMT1"/>
    <property type="match status" value="1"/>
</dbReference>
<dbReference type="Proteomes" id="UP000285301">
    <property type="component" value="Unassembled WGS sequence"/>
</dbReference>